<reference evidence="2" key="2">
    <citation type="submission" date="2019-10" db="EMBL/GenBank/DDBJ databases">
        <title>A de novo genome assembly of a pear dwarfing rootstock.</title>
        <authorList>
            <person name="Wang F."/>
            <person name="Wang J."/>
            <person name="Li S."/>
            <person name="Zhang Y."/>
            <person name="Fang M."/>
            <person name="Ma L."/>
            <person name="Zhao Y."/>
            <person name="Jiang S."/>
        </authorList>
    </citation>
    <scope>NUCLEOTIDE SEQUENCE [LARGE SCALE GENOMIC DNA]</scope>
</reference>
<reference evidence="1 2" key="3">
    <citation type="submission" date="2019-11" db="EMBL/GenBank/DDBJ databases">
        <title>A de novo genome assembly of a pear dwarfing rootstock.</title>
        <authorList>
            <person name="Wang F."/>
            <person name="Wang J."/>
            <person name="Li S."/>
            <person name="Zhang Y."/>
            <person name="Fang M."/>
            <person name="Ma L."/>
            <person name="Zhao Y."/>
            <person name="Jiang S."/>
        </authorList>
    </citation>
    <scope>NUCLEOTIDE SEQUENCE [LARGE SCALE GENOMIC DNA]</scope>
    <source>
        <strain evidence="1">S2</strain>
        <tissue evidence="1">Leaf</tissue>
    </source>
</reference>
<accession>A0A5N5EZB8</accession>
<dbReference type="AlphaFoldDB" id="A0A5N5EZB8"/>
<name>A0A5N5EZB8_9ROSA</name>
<keyword evidence="2" id="KW-1185">Reference proteome</keyword>
<proteinExistence type="predicted"/>
<protein>
    <submittedName>
        <fullName evidence="1">E3 ubiquitin-protein ligase complex slx8-rfp subunit slx8</fullName>
    </submittedName>
</protein>
<gene>
    <name evidence="1" type="ORF">D8674_031517</name>
</gene>
<dbReference type="Proteomes" id="UP000327157">
    <property type="component" value="Chromosome 7"/>
</dbReference>
<comment type="caution">
    <text evidence="1">The sequence shown here is derived from an EMBL/GenBank/DDBJ whole genome shotgun (WGS) entry which is preliminary data.</text>
</comment>
<dbReference type="EMBL" id="SMOL01000781">
    <property type="protein sequence ID" value="KAB2596067.1"/>
    <property type="molecule type" value="Genomic_DNA"/>
</dbReference>
<evidence type="ECO:0000313" key="1">
    <source>
        <dbReference type="EMBL" id="KAB2596067.1"/>
    </source>
</evidence>
<organism evidence="1 2">
    <name type="scientific">Pyrus ussuriensis x Pyrus communis</name>
    <dbReference type="NCBI Taxonomy" id="2448454"/>
    <lineage>
        <taxon>Eukaryota</taxon>
        <taxon>Viridiplantae</taxon>
        <taxon>Streptophyta</taxon>
        <taxon>Embryophyta</taxon>
        <taxon>Tracheophyta</taxon>
        <taxon>Spermatophyta</taxon>
        <taxon>Magnoliopsida</taxon>
        <taxon>eudicotyledons</taxon>
        <taxon>Gunneridae</taxon>
        <taxon>Pentapetalae</taxon>
        <taxon>rosids</taxon>
        <taxon>fabids</taxon>
        <taxon>Rosales</taxon>
        <taxon>Rosaceae</taxon>
        <taxon>Amygdaloideae</taxon>
        <taxon>Maleae</taxon>
        <taxon>Pyrus</taxon>
    </lineage>
</organism>
<reference evidence="1 2" key="1">
    <citation type="submission" date="2019-09" db="EMBL/GenBank/DDBJ databases">
        <authorList>
            <person name="Ou C."/>
        </authorList>
    </citation>
    <scope>NUCLEOTIDE SEQUENCE [LARGE SCALE GENOMIC DNA]</scope>
    <source>
        <strain evidence="1">S2</strain>
        <tissue evidence="1">Leaf</tissue>
    </source>
</reference>
<evidence type="ECO:0000313" key="2">
    <source>
        <dbReference type="Proteomes" id="UP000327157"/>
    </source>
</evidence>
<sequence length="87" mass="10175">MPHLSLSTMHHFPYLLPPHRLLSSQKMPPRQLRQPFAPLRLFAVNHCLWRVCRDLARGLSTSTSSDEIETLRLKWVMPCRQISLLIC</sequence>